<dbReference type="Pfam" id="PF17293">
    <property type="entry name" value="Arm-DNA-bind_5"/>
    <property type="match status" value="1"/>
</dbReference>
<dbReference type="PANTHER" id="PTHR30349">
    <property type="entry name" value="PHAGE INTEGRASE-RELATED"/>
    <property type="match status" value="1"/>
</dbReference>
<dbReference type="CDD" id="cd01185">
    <property type="entry name" value="INTN1_C_like"/>
    <property type="match status" value="1"/>
</dbReference>
<evidence type="ECO:0000313" key="6">
    <source>
        <dbReference type="Proteomes" id="UP000029647"/>
    </source>
</evidence>
<feature type="domain" description="Tyr recombinase" evidence="4">
    <location>
        <begin position="219"/>
        <end position="396"/>
    </location>
</feature>
<dbReference type="InterPro" id="IPR011010">
    <property type="entry name" value="DNA_brk_join_enz"/>
</dbReference>
<proteinExistence type="inferred from homology"/>
<dbReference type="PROSITE" id="PS51898">
    <property type="entry name" value="TYR_RECOMBINASE"/>
    <property type="match status" value="1"/>
</dbReference>
<name>A0A090WIJ3_NONUL</name>
<evidence type="ECO:0000256" key="3">
    <source>
        <dbReference type="ARBA" id="ARBA00023172"/>
    </source>
</evidence>
<protein>
    <submittedName>
        <fullName evidence="5">Tyrosine type site-specific recombinase</fullName>
    </submittedName>
</protein>
<dbReference type="InterPro" id="IPR050090">
    <property type="entry name" value="Tyrosine_recombinase_XerCD"/>
</dbReference>
<accession>A0A090WIJ3</accession>
<dbReference type="InterPro" id="IPR035386">
    <property type="entry name" value="Arm-DNA-bind_5"/>
</dbReference>
<evidence type="ECO:0000256" key="2">
    <source>
        <dbReference type="ARBA" id="ARBA00023125"/>
    </source>
</evidence>
<organism evidence="5 6">
    <name type="scientific">Nonlabens ulvanivorans</name>
    <name type="common">Persicivirga ulvanivorans</name>
    <dbReference type="NCBI Taxonomy" id="906888"/>
    <lineage>
        <taxon>Bacteria</taxon>
        <taxon>Pseudomonadati</taxon>
        <taxon>Bacteroidota</taxon>
        <taxon>Flavobacteriia</taxon>
        <taxon>Flavobacteriales</taxon>
        <taxon>Flavobacteriaceae</taxon>
        <taxon>Nonlabens</taxon>
    </lineage>
</organism>
<dbReference type="Gene3D" id="1.10.443.10">
    <property type="entry name" value="Intergrase catalytic core"/>
    <property type="match status" value="1"/>
</dbReference>
<dbReference type="GO" id="GO:0003677">
    <property type="term" value="F:DNA binding"/>
    <property type="evidence" value="ECO:0007669"/>
    <property type="project" value="UniProtKB-KW"/>
</dbReference>
<keyword evidence="3" id="KW-0233">DNA recombination</keyword>
<dbReference type="InterPro" id="IPR013762">
    <property type="entry name" value="Integrase-like_cat_sf"/>
</dbReference>
<evidence type="ECO:0000313" key="5">
    <source>
        <dbReference type="EMBL" id="GAL75988.1"/>
    </source>
</evidence>
<evidence type="ECO:0000259" key="4">
    <source>
        <dbReference type="PROSITE" id="PS51898"/>
    </source>
</evidence>
<comment type="similarity">
    <text evidence="1">Belongs to the 'phage' integrase family.</text>
</comment>
<evidence type="ECO:0000256" key="1">
    <source>
        <dbReference type="ARBA" id="ARBA00008857"/>
    </source>
</evidence>
<dbReference type="EMBL" id="BBNT01000007">
    <property type="protein sequence ID" value="GAL75988.1"/>
    <property type="molecule type" value="Genomic_DNA"/>
</dbReference>
<gene>
    <name evidence="5" type="ORF">JCM19275_212</name>
</gene>
<dbReference type="Pfam" id="PF00589">
    <property type="entry name" value="Phage_integrase"/>
    <property type="match status" value="1"/>
</dbReference>
<dbReference type="AlphaFoldDB" id="A0A090WIJ3"/>
<dbReference type="GO" id="GO:0015074">
    <property type="term" value="P:DNA integration"/>
    <property type="evidence" value="ECO:0007669"/>
    <property type="project" value="InterPro"/>
</dbReference>
<dbReference type="SUPFAM" id="SSF56349">
    <property type="entry name" value="DNA breaking-rejoining enzymes"/>
    <property type="match status" value="1"/>
</dbReference>
<dbReference type="Gene3D" id="1.10.150.130">
    <property type="match status" value="1"/>
</dbReference>
<dbReference type="GO" id="GO:0006310">
    <property type="term" value="P:DNA recombination"/>
    <property type="evidence" value="ECO:0007669"/>
    <property type="project" value="UniProtKB-KW"/>
</dbReference>
<keyword evidence="2" id="KW-0238">DNA-binding</keyword>
<dbReference type="InterPro" id="IPR002104">
    <property type="entry name" value="Integrase_catalytic"/>
</dbReference>
<dbReference type="InterPro" id="IPR025269">
    <property type="entry name" value="SAM-like_dom"/>
</dbReference>
<sequence>MNRTFGILFYLKKSKVDSNGLTPIYLRITVDGVRKEVSVKRRIEQSKWSTAANKAVGRSSDIKELNAYLDIITSKLYQHHKDLIESGERVTAEKIKNKYLGRTIQDKTILQIFKKHNDEVRQLIGNGFAAGTLDRYETVYNHLSDFMLHKYNESDLELNRINHQFITDFDFYLRSVRNCGNNSTVKYIKNFKKIVRIALANNWITLDPFLNYKVKLTPVEREFLTTEEIEVMLNKEMHTPRLELVRDIFIFCCFTGFAYVDVKKLTPDHVVTGIDGGKWINTNRMKTKVKTNIPLLEIPLQIIDKYKNDPVAVNGGKLLPVLSNQKSNAYLKEIADLCGITKNLTTHLARHTFATTVTLNNGVAIESVSKMLGHTSLKTTQHYAKILDKKVSNDMNALRTKLAVKTTEKNSRKIS</sequence>
<dbReference type="Pfam" id="PF13102">
    <property type="entry name" value="Phage_int_SAM_5"/>
    <property type="match status" value="1"/>
</dbReference>
<dbReference type="InterPro" id="IPR010998">
    <property type="entry name" value="Integrase_recombinase_N"/>
</dbReference>
<comment type="caution">
    <text evidence="5">The sequence shown here is derived from an EMBL/GenBank/DDBJ whole genome shotgun (WGS) entry which is preliminary data.</text>
</comment>
<dbReference type="Proteomes" id="UP000029647">
    <property type="component" value="Unassembled WGS sequence"/>
</dbReference>
<reference evidence="5 6" key="1">
    <citation type="journal article" date="2014" name="Genome Announc.">
        <title>Draft Genome Sequences of Marine Flavobacterium Nonlabens Strains NR17, NR24, NR27, NR32, NR33, and Ara13.</title>
        <authorList>
            <person name="Nakanishi M."/>
            <person name="Meirelles P."/>
            <person name="Suzuki R."/>
            <person name="Takatani N."/>
            <person name="Mino S."/>
            <person name="Suda W."/>
            <person name="Oshima K."/>
            <person name="Hattori M."/>
            <person name="Ohkuma M."/>
            <person name="Hosokawa M."/>
            <person name="Miyashita K."/>
            <person name="Thompson F.L."/>
            <person name="Niwa A."/>
            <person name="Sawabe T."/>
            <person name="Sawabe T."/>
        </authorList>
    </citation>
    <scope>NUCLEOTIDE SEQUENCE [LARGE SCALE GENOMIC DNA]</scope>
    <source>
        <strain evidence="6">JCM19275</strain>
    </source>
</reference>
<dbReference type="PANTHER" id="PTHR30349:SF64">
    <property type="entry name" value="PROPHAGE INTEGRASE INTD-RELATED"/>
    <property type="match status" value="1"/>
</dbReference>